<dbReference type="AlphaFoldDB" id="A0AAV7Q1T2"/>
<dbReference type="Proteomes" id="UP001066276">
    <property type="component" value="Chromosome 6"/>
</dbReference>
<dbReference type="EMBL" id="JANPWB010000010">
    <property type="protein sequence ID" value="KAJ1134333.1"/>
    <property type="molecule type" value="Genomic_DNA"/>
</dbReference>
<organism evidence="2 3">
    <name type="scientific">Pleurodeles waltl</name>
    <name type="common">Iberian ribbed newt</name>
    <dbReference type="NCBI Taxonomy" id="8319"/>
    <lineage>
        <taxon>Eukaryota</taxon>
        <taxon>Metazoa</taxon>
        <taxon>Chordata</taxon>
        <taxon>Craniata</taxon>
        <taxon>Vertebrata</taxon>
        <taxon>Euteleostomi</taxon>
        <taxon>Amphibia</taxon>
        <taxon>Batrachia</taxon>
        <taxon>Caudata</taxon>
        <taxon>Salamandroidea</taxon>
        <taxon>Salamandridae</taxon>
        <taxon>Pleurodelinae</taxon>
        <taxon>Pleurodeles</taxon>
    </lineage>
</organism>
<reference evidence="2" key="1">
    <citation type="journal article" date="2022" name="bioRxiv">
        <title>Sequencing and chromosome-scale assembly of the giantPleurodeles waltlgenome.</title>
        <authorList>
            <person name="Brown T."/>
            <person name="Elewa A."/>
            <person name="Iarovenko S."/>
            <person name="Subramanian E."/>
            <person name="Araus A.J."/>
            <person name="Petzold A."/>
            <person name="Susuki M."/>
            <person name="Suzuki K.-i.T."/>
            <person name="Hayashi T."/>
            <person name="Toyoda A."/>
            <person name="Oliveira C."/>
            <person name="Osipova E."/>
            <person name="Leigh N.D."/>
            <person name="Simon A."/>
            <person name="Yun M.H."/>
        </authorList>
    </citation>
    <scope>NUCLEOTIDE SEQUENCE</scope>
    <source>
        <strain evidence="2">20211129_DDA</strain>
        <tissue evidence="2">Liver</tissue>
    </source>
</reference>
<proteinExistence type="predicted"/>
<evidence type="ECO:0000313" key="3">
    <source>
        <dbReference type="Proteomes" id="UP001066276"/>
    </source>
</evidence>
<comment type="caution">
    <text evidence="2">The sequence shown here is derived from an EMBL/GenBank/DDBJ whole genome shotgun (WGS) entry which is preliminary data.</text>
</comment>
<evidence type="ECO:0000256" key="1">
    <source>
        <dbReference type="SAM" id="MobiDB-lite"/>
    </source>
</evidence>
<feature type="region of interest" description="Disordered" evidence="1">
    <location>
        <begin position="154"/>
        <end position="175"/>
    </location>
</feature>
<keyword evidence="3" id="KW-1185">Reference proteome</keyword>
<name>A0AAV7Q1T2_PLEWA</name>
<accession>A0AAV7Q1T2</accession>
<protein>
    <submittedName>
        <fullName evidence="2">Uncharacterized protein</fullName>
    </submittedName>
</protein>
<gene>
    <name evidence="2" type="ORF">NDU88_000785</name>
</gene>
<evidence type="ECO:0000313" key="2">
    <source>
        <dbReference type="EMBL" id="KAJ1134333.1"/>
    </source>
</evidence>
<sequence length="175" mass="19199">MIRSAVFCWRGGAAVSSSALPPSAAMTVGGVPPAFCRYTVGGHDMRRQLVATAARQCDELASLFYQKVEKIHSQLARDFLKVDLDPDMTMVNVPVEEGNVPSSQSGYDTKLSDCPILDFSSVLAILQSIKSGSPLDPRPPTRVTNLAAAKYTPRPRPYSVVSEQPRRCERHKRHN</sequence>